<evidence type="ECO:0000259" key="5">
    <source>
        <dbReference type="SMART" id="SM00827"/>
    </source>
</evidence>
<dbReference type="GO" id="GO:0004314">
    <property type="term" value="F:[acyl-carrier-protein] S-malonyltransferase activity"/>
    <property type="evidence" value="ECO:0007669"/>
    <property type="project" value="UniProtKB-EC"/>
</dbReference>
<dbReference type="PANTHER" id="PTHR42681">
    <property type="entry name" value="MALONYL-COA-ACYL CARRIER PROTEIN TRANSACYLASE, MITOCHONDRIAL"/>
    <property type="match status" value="1"/>
</dbReference>
<dbReference type="AlphaFoldDB" id="A0A0K2RXH4"/>
<dbReference type="EC" id="2.3.1.39" evidence="1"/>
<evidence type="ECO:0000313" key="7">
    <source>
        <dbReference type="Proteomes" id="UP000066203"/>
    </source>
</evidence>
<dbReference type="InterPro" id="IPR050858">
    <property type="entry name" value="Mal-CoA-ACP_Trans/PKS_FabD"/>
</dbReference>
<dbReference type="SUPFAM" id="SSF52151">
    <property type="entry name" value="FabD/lysophospholipase-like"/>
    <property type="match status" value="1"/>
</dbReference>
<dbReference type="RefSeq" id="WP_060823551.1">
    <property type="nucleotide sequence ID" value="NZ_AP014938.1"/>
</dbReference>
<organism evidence="6">
    <name type="scientific">Rothia mucilaginosa</name>
    <dbReference type="NCBI Taxonomy" id="43675"/>
    <lineage>
        <taxon>Bacteria</taxon>
        <taxon>Bacillati</taxon>
        <taxon>Actinomycetota</taxon>
        <taxon>Actinomycetes</taxon>
        <taxon>Micrococcales</taxon>
        <taxon>Micrococcaceae</taxon>
        <taxon>Rothia</taxon>
    </lineage>
</organism>
<accession>A0A0K2RXH4</accession>
<dbReference type="InterPro" id="IPR016035">
    <property type="entry name" value="Acyl_Trfase/lysoPLipase"/>
</dbReference>
<dbReference type="PANTHER" id="PTHR42681:SF1">
    <property type="entry name" value="MALONYL-COA-ACYL CARRIER PROTEIN TRANSACYLASE, MITOCHONDRIAL"/>
    <property type="match status" value="1"/>
</dbReference>
<evidence type="ECO:0000256" key="1">
    <source>
        <dbReference type="ARBA" id="ARBA00013258"/>
    </source>
</evidence>
<evidence type="ECO:0000256" key="2">
    <source>
        <dbReference type="ARBA" id="ARBA00022679"/>
    </source>
</evidence>
<dbReference type="Gene3D" id="3.40.366.10">
    <property type="entry name" value="Malonyl-Coenzyme A Acyl Carrier Protein, domain 2"/>
    <property type="match status" value="1"/>
</dbReference>
<keyword evidence="3" id="KW-0012">Acyltransferase</keyword>
<evidence type="ECO:0000313" key="6">
    <source>
        <dbReference type="EMBL" id="BAS19277.1"/>
    </source>
</evidence>
<evidence type="ECO:0000256" key="4">
    <source>
        <dbReference type="ARBA" id="ARBA00048462"/>
    </source>
</evidence>
<dbReference type="InterPro" id="IPR014043">
    <property type="entry name" value="Acyl_transferase_dom"/>
</dbReference>
<evidence type="ECO:0000256" key="3">
    <source>
        <dbReference type="ARBA" id="ARBA00023315"/>
    </source>
</evidence>
<comment type="catalytic activity">
    <reaction evidence="4">
        <text>holo-[ACP] + malonyl-CoA = malonyl-[ACP] + CoA</text>
        <dbReference type="Rhea" id="RHEA:41792"/>
        <dbReference type="Rhea" id="RHEA-COMP:9623"/>
        <dbReference type="Rhea" id="RHEA-COMP:9685"/>
        <dbReference type="ChEBI" id="CHEBI:57287"/>
        <dbReference type="ChEBI" id="CHEBI:57384"/>
        <dbReference type="ChEBI" id="CHEBI:64479"/>
        <dbReference type="ChEBI" id="CHEBI:78449"/>
        <dbReference type="EC" id="2.3.1.39"/>
    </reaction>
</comment>
<sequence length="299" mass="30700">MRALVCPGQGSQKKGFLSPWLEIEGVREHLERLSEAAGIDLIHYGTEAEEETIKDTAIAQPLIVAAGIVTGRLALRELDGEELIFAGHSVGEITAAALAGVLSDEDAMRFVRVRANGMAEAAAASPTGMAAVLGGVEENVREAIDAAGLVAANSNGGGQIVAAGPIPAIEAFAANPPARTRVIPLKVAGAFHTEAMAPAVPALEEFAASLQVSDPTSALLTNRDGSAVASGEEFVKTLVSQVTSPVRWDLCMATLLEREVAGIIEVAPAGTLVGLAKRAMRGVPGTSINTPEDLASLKG</sequence>
<keyword evidence="2" id="KW-0808">Transferase</keyword>
<dbReference type="PATRIC" id="fig|43675.28.peg.32"/>
<dbReference type="InterPro" id="IPR001227">
    <property type="entry name" value="Ac_transferase_dom_sf"/>
</dbReference>
<dbReference type="GO" id="GO:0005829">
    <property type="term" value="C:cytosol"/>
    <property type="evidence" value="ECO:0007669"/>
    <property type="project" value="TreeGrafter"/>
</dbReference>
<gene>
    <name evidence="6" type="ORF">RM6536_0030</name>
</gene>
<dbReference type="Pfam" id="PF00698">
    <property type="entry name" value="Acyl_transf_1"/>
    <property type="match status" value="1"/>
</dbReference>
<dbReference type="Proteomes" id="UP000066203">
    <property type="component" value="Chromosome"/>
</dbReference>
<name>A0A0K2RXH4_9MICC</name>
<feature type="domain" description="Malonyl-CoA:ACP transacylase (MAT)" evidence="5">
    <location>
        <begin position="5"/>
        <end position="299"/>
    </location>
</feature>
<proteinExistence type="predicted"/>
<reference evidence="7" key="1">
    <citation type="submission" date="2015-08" db="EMBL/GenBank/DDBJ databases">
        <title>Complete genome sequence of Rothia mucilaginosa strain NUM-Rm6536.</title>
        <authorList>
            <person name="Nambu T."/>
        </authorList>
    </citation>
    <scope>NUCLEOTIDE SEQUENCE [LARGE SCALE GENOMIC DNA]</scope>
    <source>
        <strain evidence="7">NUM-Rm6536</strain>
    </source>
</reference>
<dbReference type="SUPFAM" id="SSF55048">
    <property type="entry name" value="Probable ACP-binding domain of malonyl-CoA ACP transacylase"/>
    <property type="match status" value="1"/>
</dbReference>
<dbReference type="GO" id="GO:0006633">
    <property type="term" value="P:fatty acid biosynthetic process"/>
    <property type="evidence" value="ECO:0007669"/>
    <property type="project" value="TreeGrafter"/>
</dbReference>
<dbReference type="InterPro" id="IPR016036">
    <property type="entry name" value="Malonyl_transacylase_ACP-bd"/>
</dbReference>
<dbReference type="SMART" id="SM00827">
    <property type="entry name" value="PKS_AT"/>
    <property type="match status" value="1"/>
</dbReference>
<dbReference type="EMBL" id="AP014938">
    <property type="protein sequence ID" value="BAS19277.1"/>
    <property type="molecule type" value="Genomic_DNA"/>
</dbReference>
<protein>
    <recommendedName>
        <fullName evidence="1">[acyl-carrier-protein] S-malonyltransferase</fullName>
        <ecNumber evidence="1">2.3.1.39</ecNumber>
    </recommendedName>
</protein>
<dbReference type="Gene3D" id="3.30.70.250">
    <property type="entry name" value="Malonyl-CoA ACP transacylase, ACP-binding"/>
    <property type="match status" value="1"/>
</dbReference>